<sequence length="206" mass="22222">MLPGLPEALASHHLFVSGALHEGAQTILLISPDEPGFWAHVTAQPEFHDSAPDPLDRWSSRVITTLATQFDAQARFPFTGPPWHPFVAWAIASGQSFDSPIHLMVHARMGLWASVRGALVVPYHLPLPTSAANPCIRCTAPCTTACPVAALGPQGYDVPACHAHLDAPDGEACRNSGCLARRACPAGQSYGRLEKQSAWHMRQFHP</sequence>
<protein>
    <recommendedName>
        <fullName evidence="1">4Fe-4S ferredoxin-type domain-containing protein</fullName>
    </recommendedName>
</protein>
<proteinExistence type="predicted"/>
<dbReference type="AlphaFoldDB" id="A0A074JWF8"/>
<dbReference type="PROSITE" id="PS51379">
    <property type="entry name" value="4FE4S_FER_2"/>
    <property type="match status" value="1"/>
</dbReference>
<dbReference type="eggNOG" id="COG1600">
    <property type="taxonomic scope" value="Bacteria"/>
</dbReference>
<dbReference type="OrthoDB" id="8279740at2"/>
<feature type="domain" description="4Fe-4S ferredoxin-type" evidence="1">
    <location>
        <begin position="126"/>
        <end position="156"/>
    </location>
</feature>
<dbReference type="InterPro" id="IPR017896">
    <property type="entry name" value="4Fe4S_Fe-S-bd"/>
</dbReference>
<evidence type="ECO:0000313" key="3">
    <source>
        <dbReference type="Proteomes" id="UP000027471"/>
    </source>
</evidence>
<dbReference type="EMBL" id="AUNB01000021">
    <property type="protein sequence ID" value="KEO60215.1"/>
    <property type="molecule type" value="Genomic_DNA"/>
</dbReference>
<evidence type="ECO:0000313" key="2">
    <source>
        <dbReference type="EMBL" id="KEO60215.1"/>
    </source>
</evidence>
<dbReference type="Proteomes" id="UP000027471">
    <property type="component" value="Unassembled WGS sequence"/>
</dbReference>
<gene>
    <name evidence="2" type="ORF">DT23_13965</name>
</gene>
<dbReference type="STRING" id="1353528.DT23_13965"/>
<reference evidence="2 3" key="1">
    <citation type="journal article" date="2015" name="Antonie Van Leeuwenhoek">
        <title>Thioclava indica sp. nov., isolated from surface seawater of the Indian Ocean.</title>
        <authorList>
            <person name="Liu Y."/>
            <person name="Lai Q."/>
            <person name="Du J."/>
            <person name="Xu H."/>
            <person name="Jiang L."/>
            <person name="Shao Z."/>
        </authorList>
    </citation>
    <scope>NUCLEOTIDE SEQUENCE [LARGE SCALE GENOMIC DNA]</scope>
    <source>
        <strain evidence="2 3">DT23-4</strain>
    </source>
</reference>
<accession>A0A074JWF8</accession>
<comment type="caution">
    <text evidence="2">The sequence shown here is derived from an EMBL/GenBank/DDBJ whole genome shotgun (WGS) entry which is preliminary data.</text>
</comment>
<evidence type="ECO:0000259" key="1">
    <source>
        <dbReference type="PROSITE" id="PS51379"/>
    </source>
</evidence>
<organism evidence="2 3">
    <name type="scientific">Thioclava indica</name>
    <dbReference type="NCBI Taxonomy" id="1353528"/>
    <lineage>
        <taxon>Bacteria</taxon>
        <taxon>Pseudomonadati</taxon>
        <taxon>Pseudomonadota</taxon>
        <taxon>Alphaproteobacteria</taxon>
        <taxon>Rhodobacterales</taxon>
        <taxon>Paracoccaceae</taxon>
        <taxon>Thioclava</taxon>
    </lineage>
</organism>
<name>A0A074JWF8_9RHOB</name>
<dbReference type="RefSeq" id="WP_038130324.1">
    <property type="nucleotide sequence ID" value="NZ_AUNB01000021.1"/>
</dbReference>
<keyword evidence="3" id="KW-1185">Reference proteome</keyword>